<feature type="domain" description="DinB-like" evidence="1">
    <location>
        <begin position="25"/>
        <end position="154"/>
    </location>
</feature>
<evidence type="ECO:0000313" key="3">
    <source>
        <dbReference type="Proteomes" id="UP001165297"/>
    </source>
</evidence>
<organism evidence="2 3">
    <name type="scientific">Hymenobacter nitidus</name>
    <dbReference type="NCBI Taxonomy" id="2880929"/>
    <lineage>
        <taxon>Bacteria</taxon>
        <taxon>Pseudomonadati</taxon>
        <taxon>Bacteroidota</taxon>
        <taxon>Cytophagia</taxon>
        <taxon>Cytophagales</taxon>
        <taxon>Hymenobacteraceae</taxon>
        <taxon>Hymenobacter</taxon>
    </lineage>
</organism>
<name>A0ABS8A9R8_9BACT</name>
<dbReference type="InterPro" id="IPR034660">
    <property type="entry name" value="DinB/YfiT-like"/>
</dbReference>
<accession>A0ABS8A9R8</accession>
<dbReference type="EMBL" id="JAJADQ010000001">
    <property type="protein sequence ID" value="MCB2376144.1"/>
    <property type="molecule type" value="Genomic_DNA"/>
</dbReference>
<reference evidence="2" key="1">
    <citation type="submission" date="2021-10" db="EMBL/GenBank/DDBJ databases">
        <authorList>
            <person name="Dean J.D."/>
            <person name="Kim M.K."/>
            <person name="Newey C.N."/>
            <person name="Stoker T.S."/>
            <person name="Thompson D.W."/>
            <person name="Grose J.H."/>
        </authorList>
    </citation>
    <scope>NUCLEOTIDE SEQUENCE</scope>
    <source>
        <strain evidence="2">BT635</strain>
    </source>
</reference>
<evidence type="ECO:0000259" key="1">
    <source>
        <dbReference type="Pfam" id="PF12867"/>
    </source>
</evidence>
<dbReference type="Proteomes" id="UP001165297">
    <property type="component" value="Unassembled WGS sequence"/>
</dbReference>
<dbReference type="RefSeq" id="WP_226181839.1">
    <property type="nucleotide sequence ID" value="NZ_JAJADQ010000001.1"/>
</dbReference>
<keyword evidence="3" id="KW-1185">Reference proteome</keyword>
<protein>
    <submittedName>
        <fullName evidence="2">DinB family protein</fullName>
    </submittedName>
</protein>
<evidence type="ECO:0000313" key="2">
    <source>
        <dbReference type="EMBL" id="MCB2376144.1"/>
    </source>
</evidence>
<dbReference type="SUPFAM" id="SSF109854">
    <property type="entry name" value="DinB/YfiT-like putative metalloenzymes"/>
    <property type="match status" value="1"/>
</dbReference>
<gene>
    <name evidence="2" type="ORF">LGH70_01010</name>
</gene>
<sequence length="163" mass="18156">MTEIHRIHDQLQRAFAGQAWSGPSLLASLQHLTASQAAAHPVARAHSIWELVLHLTTWVKVVQQRLTTLQTQPVADAVDWPAQPARLDEEFWQQAVHQLRAAHEALLATVETLTDADLERVIAEPDSSEPSPRSTVYILLHGLAQHNLYHAGQIMLLRKALGL</sequence>
<comment type="caution">
    <text evidence="2">The sequence shown here is derived from an EMBL/GenBank/DDBJ whole genome shotgun (WGS) entry which is preliminary data.</text>
</comment>
<dbReference type="Gene3D" id="1.20.120.450">
    <property type="entry name" value="dinb family like domain"/>
    <property type="match status" value="1"/>
</dbReference>
<proteinExistence type="predicted"/>
<dbReference type="Pfam" id="PF12867">
    <property type="entry name" value="DinB_2"/>
    <property type="match status" value="1"/>
</dbReference>
<dbReference type="InterPro" id="IPR024775">
    <property type="entry name" value="DinB-like"/>
</dbReference>